<dbReference type="InterPro" id="IPR050832">
    <property type="entry name" value="Bact_Acetyltransf"/>
</dbReference>
<dbReference type="PANTHER" id="PTHR43877">
    <property type="entry name" value="AMINOALKYLPHOSPHONATE N-ACETYLTRANSFERASE-RELATED-RELATED"/>
    <property type="match status" value="1"/>
</dbReference>
<reference evidence="4 5" key="1">
    <citation type="submission" date="2022-03" db="EMBL/GenBank/DDBJ databases">
        <title>Draft genome sequence of Furfurilactobacillus curtus JCM 31185.</title>
        <authorList>
            <person name="Suzuki S."/>
            <person name="Endo A."/>
            <person name="Kajikawa A."/>
        </authorList>
    </citation>
    <scope>NUCLEOTIDE SEQUENCE [LARGE SCALE GENOMIC DNA]</scope>
    <source>
        <strain evidence="4 5">JCM 31185</strain>
    </source>
</reference>
<proteinExistence type="predicted"/>
<dbReference type="PANTHER" id="PTHR43877:SF2">
    <property type="entry name" value="AMINOALKYLPHOSPHONATE N-ACETYLTRANSFERASE-RELATED"/>
    <property type="match status" value="1"/>
</dbReference>
<keyword evidence="1" id="KW-0808">Transferase</keyword>
<evidence type="ECO:0000256" key="2">
    <source>
        <dbReference type="ARBA" id="ARBA00023315"/>
    </source>
</evidence>
<keyword evidence="2" id="KW-0012">Acyltransferase</keyword>
<dbReference type="InterPro" id="IPR000182">
    <property type="entry name" value="GNAT_dom"/>
</dbReference>
<dbReference type="RefSeq" id="WP_407883673.1">
    <property type="nucleotide sequence ID" value="NZ_BQXO01000003.1"/>
</dbReference>
<evidence type="ECO:0000313" key="5">
    <source>
        <dbReference type="Proteomes" id="UP001628078"/>
    </source>
</evidence>
<dbReference type="SUPFAM" id="SSF55729">
    <property type="entry name" value="Acyl-CoA N-acyltransferases (Nat)"/>
    <property type="match status" value="1"/>
</dbReference>
<evidence type="ECO:0000259" key="3">
    <source>
        <dbReference type="PROSITE" id="PS51186"/>
    </source>
</evidence>
<dbReference type="PROSITE" id="PS51186">
    <property type="entry name" value="GNAT"/>
    <property type="match status" value="1"/>
</dbReference>
<dbReference type="EMBL" id="BQXO01000003">
    <property type="protein sequence ID" value="GKT05955.1"/>
    <property type="molecule type" value="Genomic_DNA"/>
</dbReference>
<protein>
    <submittedName>
        <fullName evidence="4">N-acetyltransferase GCN5</fullName>
    </submittedName>
</protein>
<accession>A0ABQ5JPK7</accession>
<dbReference type="Proteomes" id="UP001628078">
    <property type="component" value="Unassembled WGS sequence"/>
</dbReference>
<evidence type="ECO:0000313" key="4">
    <source>
        <dbReference type="EMBL" id="GKT05955.1"/>
    </source>
</evidence>
<feature type="domain" description="N-acetyltransferase" evidence="3">
    <location>
        <begin position="4"/>
        <end position="172"/>
    </location>
</feature>
<sequence length="172" mass="19124">MAALTLRLATPTDLEEVMNIIEAAQRFIAQQGFNQWQDGYPAQTDMLADIMAQRLYVLTDQIHIAAVAAVLVGVDPNYRLIETGSWLSYGRPYAAIHRVAVGAAFRGQHVGEQLFSALVMQLRQTHQVASLRVDTHEANQSMQHLITKVGFINCGRIYIDGVAPRCAYELIL</sequence>
<keyword evidence="5" id="KW-1185">Reference proteome</keyword>
<name>A0ABQ5JPK7_9LACO</name>
<comment type="caution">
    <text evidence="4">The sequence shown here is derived from an EMBL/GenBank/DDBJ whole genome shotgun (WGS) entry which is preliminary data.</text>
</comment>
<evidence type="ECO:0000256" key="1">
    <source>
        <dbReference type="ARBA" id="ARBA00022679"/>
    </source>
</evidence>
<dbReference type="InterPro" id="IPR016181">
    <property type="entry name" value="Acyl_CoA_acyltransferase"/>
</dbReference>
<dbReference type="Pfam" id="PF00583">
    <property type="entry name" value="Acetyltransf_1"/>
    <property type="match status" value="1"/>
</dbReference>
<gene>
    <name evidence="4" type="ORF">JCM31185_12430</name>
</gene>
<dbReference type="Gene3D" id="3.40.630.30">
    <property type="match status" value="1"/>
</dbReference>
<organism evidence="4 5">
    <name type="scientific">Furfurilactobacillus curtus</name>
    <dbReference type="NCBI Taxonomy" id="1746200"/>
    <lineage>
        <taxon>Bacteria</taxon>
        <taxon>Bacillati</taxon>
        <taxon>Bacillota</taxon>
        <taxon>Bacilli</taxon>
        <taxon>Lactobacillales</taxon>
        <taxon>Lactobacillaceae</taxon>
        <taxon>Furfurilactobacillus</taxon>
    </lineage>
</organism>